<evidence type="ECO:0000256" key="12">
    <source>
        <dbReference type="ARBA" id="ARBA00023012"/>
    </source>
</evidence>
<dbReference type="Gene3D" id="1.10.287.130">
    <property type="match status" value="1"/>
</dbReference>
<reference evidence="17 18" key="1">
    <citation type="submission" date="2017-12" db="EMBL/GenBank/DDBJ databases">
        <title>Taxonomic description and draft genome of Pradoshia cofamensis Gen. nov., sp. nov., a thermotolerant bacillale isolated from anterior gut of earthworm Eisenia fetida.</title>
        <authorList>
            <person name="Saha T."/>
            <person name="Chakraborty R."/>
        </authorList>
    </citation>
    <scope>NUCLEOTIDE SEQUENCE [LARGE SCALE GENOMIC DNA]</scope>
    <source>
        <strain evidence="17 18">EAG3</strain>
    </source>
</reference>
<dbReference type="GO" id="GO:0000155">
    <property type="term" value="F:phosphorelay sensor kinase activity"/>
    <property type="evidence" value="ECO:0007669"/>
    <property type="project" value="InterPro"/>
</dbReference>
<proteinExistence type="predicted"/>
<evidence type="ECO:0000256" key="9">
    <source>
        <dbReference type="ARBA" id="ARBA00022777"/>
    </source>
</evidence>
<dbReference type="PRINTS" id="PR00344">
    <property type="entry name" value="BCTRLSENSOR"/>
</dbReference>
<evidence type="ECO:0000256" key="10">
    <source>
        <dbReference type="ARBA" id="ARBA00022840"/>
    </source>
</evidence>
<gene>
    <name evidence="17" type="ORF">CYL18_13180</name>
</gene>
<dbReference type="InterPro" id="IPR036890">
    <property type="entry name" value="HATPase_C_sf"/>
</dbReference>
<evidence type="ECO:0000256" key="3">
    <source>
        <dbReference type="ARBA" id="ARBA00012438"/>
    </source>
</evidence>
<dbReference type="PANTHER" id="PTHR45436">
    <property type="entry name" value="SENSOR HISTIDINE KINASE YKOH"/>
    <property type="match status" value="1"/>
</dbReference>
<keyword evidence="5" id="KW-0597">Phosphoprotein</keyword>
<dbReference type="AlphaFoldDB" id="A0A2S7MXT1"/>
<dbReference type="CDD" id="cd00075">
    <property type="entry name" value="HATPase"/>
    <property type="match status" value="1"/>
</dbReference>
<dbReference type="PROSITE" id="PS50109">
    <property type="entry name" value="HIS_KIN"/>
    <property type="match status" value="1"/>
</dbReference>
<keyword evidence="6" id="KW-0808">Transferase</keyword>
<dbReference type="InterPro" id="IPR004358">
    <property type="entry name" value="Sig_transdc_His_kin-like_C"/>
</dbReference>
<evidence type="ECO:0000259" key="15">
    <source>
        <dbReference type="PROSITE" id="PS50109"/>
    </source>
</evidence>
<dbReference type="SMART" id="SM00388">
    <property type="entry name" value="HisKA"/>
    <property type="match status" value="1"/>
</dbReference>
<evidence type="ECO:0000256" key="5">
    <source>
        <dbReference type="ARBA" id="ARBA00022553"/>
    </source>
</evidence>
<sequence length="454" mass="51645">MKKLSIKMKITIWYTGLILLIMGFAFTLIWLFAGQAVTYQAEKQLKEAVSDSLDGIAIKDGGAVIDHEFEYYDDGVSILIYNEDGGLLAGNPPAGYQQEEGFKHDQIKRSEYNQTEWLSYDYQLIENGQSIWVRSIMAIDSFVKTMKIIFLIVLVAFPLLLLLAGFGGYWITKKAFHPIEEMNRAVYEIRDGKDLSKRIHLSGTKDEIHELAETFNGMFERLETAFENEKRFTADASHELRTPTSVIISQTEYALTQLDNQAEMKEALQSILRQSTKMSELIHQLLQLARKDQDSSPIIYETFDISELAEMVADEMRESGEKNGISVVEDIQSGLMIEADQTLLMRLLMNLVMNGITYNRENGFVKIKLYEEADRIIGEISDNGIGIDKKEQEKIWERFYRVDSARTSTVNGNAGLGLSMAKWIVEMHQGTITVDSQLGAGSLFRFSLPKRRNM</sequence>
<dbReference type="FunFam" id="3.30.565.10:FF:000006">
    <property type="entry name" value="Sensor histidine kinase WalK"/>
    <property type="match status" value="1"/>
</dbReference>
<dbReference type="PROSITE" id="PS50885">
    <property type="entry name" value="HAMP"/>
    <property type="match status" value="1"/>
</dbReference>
<dbReference type="OrthoDB" id="9786919at2"/>
<feature type="transmembrane region" description="Helical" evidence="14">
    <location>
        <begin position="148"/>
        <end position="172"/>
    </location>
</feature>
<dbReference type="Pfam" id="PF00512">
    <property type="entry name" value="HisKA"/>
    <property type="match status" value="1"/>
</dbReference>
<keyword evidence="7 14" id="KW-0812">Transmembrane</keyword>
<dbReference type="GO" id="GO:0005886">
    <property type="term" value="C:plasma membrane"/>
    <property type="evidence" value="ECO:0007669"/>
    <property type="project" value="UniProtKB-SubCell"/>
</dbReference>
<evidence type="ECO:0000256" key="8">
    <source>
        <dbReference type="ARBA" id="ARBA00022741"/>
    </source>
</evidence>
<evidence type="ECO:0000256" key="4">
    <source>
        <dbReference type="ARBA" id="ARBA00022475"/>
    </source>
</evidence>
<dbReference type="InterPro" id="IPR005467">
    <property type="entry name" value="His_kinase_dom"/>
</dbReference>
<evidence type="ECO:0000259" key="16">
    <source>
        <dbReference type="PROSITE" id="PS50885"/>
    </source>
</evidence>
<dbReference type="SMART" id="SM00304">
    <property type="entry name" value="HAMP"/>
    <property type="match status" value="1"/>
</dbReference>
<keyword evidence="9 17" id="KW-0418">Kinase</keyword>
<dbReference type="InterPro" id="IPR003661">
    <property type="entry name" value="HisK_dim/P_dom"/>
</dbReference>
<dbReference type="SUPFAM" id="SSF47384">
    <property type="entry name" value="Homodimeric domain of signal transducing histidine kinase"/>
    <property type="match status" value="1"/>
</dbReference>
<dbReference type="PANTHER" id="PTHR45436:SF5">
    <property type="entry name" value="SENSOR HISTIDINE KINASE TRCS"/>
    <property type="match status" value="1"/>
</dbReference>
<dbReference type="InterPro" id="IPR003660">
    <property type="entry name" value="HAMP_dom"/>
</dbReference>
<keyword evidence="10" id="KW-0067">ATP-binding</keyword>
<dbReference type="RefSeq" id="WP_104849993.1">
    <property type="nucleotide sequence ID" value="NZ_PKOZ01000008.1"/>
</dbReference>
<keyword evidence="18" id="KW-1185">Reference proteome</keyword>
<evidence type="ECO:0000256" key="13">
    <source>
        <dbReference type="ARBA" id="ARBA00023136"/>
    </source>
</evidence>
<comment type="catalytic activity">
    <reaction evidence="1">
        <text>ATP + protein L-histidine = ADP + protein N-phospho-L-histidine.</text>
        <dbReference type="EC" id="2.7.13.3"/>
    </reaction>
</comment>
<dbReference type="SMART" id="SM00387">
    <property type="entry name" value="HATPase_c"/>
    <property type="match status" value="1"/>
</dbReference>
<keyword evidence="8" id="KW-0547">Nucleotide-binding</keyword>
<name>A0A2S7MXT1_9BACI</name>
<evidence type="ECO:0000313" key="17">
    <source>
        <dbReference type="EMBL" id="PQD94611.1"/>
    </source>
</evidence>
<dbReference type="Pfam" id="PF02518">
    <property type="entry name" value="HATPase_c"/>
    <property type="match status" value="1"/>
</dbReference>
<dbReference type="EMBL" id="PKOZ01000008">
    <property type="protein sequence ID" value="PQD94611.1"/>
    <property type="molecule type" value="Genomic_DNA"/>
</dbReference>
<keyword evidence="13 14" id="KW-0472">Membrane</keyword>
<feature type="transmembrane region" description="Helical" evidence="14">
    <location>
        <begin position="12"/>
        <end position="33"/>
    </location>
</feature>
<dbReference type="SUPFAM" id="SSF55874">
    <property type="entry name" value="ATPase domain of HSP90 chaperone/DNA topoisomerase II/histidine kinase"/>
    <property type="match status" value="1"/>
</dbReference>
<dbReference type="GO" id="GO:0005524">
    <property type="term" value="F:ATP binding"/>
    <property type="evidence" value="ECO:0007669"/>
    <property type="project" value="UniProtKB-KW"/>
</dbReference>
<evidence type="ECO:0000256" key="14">
    <source>
        <dbReference type="SAM" id="Phobius"/>
    </source>
</evidence>
<dbReference type="SUPFAM" id="SSF158472">
    <property type="entry name" value="HAMP domain-like"/>
    <property type="match status" value="1"/>
</dbReference>
<dbReference type="CDD" id="cd00082">
    <property type="entry name" value="HisKA"/>
    <property type="match status" value="1"/>
</dbReference>
<keyword evidence="12" id="KW-0902">Two-component regulatory system</keyword>
<evidence type="ECO:0000256" key="2">
    <source>
        <dbReference type="ARBA" id="ARBA00004651"/>
    </source>
</evidence>
<dbReference type="InterPro" id="IPR050428">
    <property type="entry name" value="TCS_sensor_his_kinase"/>
</dbReference>
<dbReference type="InterPro" id="IPR003594">
    <property type="entry name" value="HATPase_dom"/>
</dbReference>
<dbReference type="InterPro" id="IPR036097">
    <property type="entry name" value="HisK_dim/P_sf"/>
</dbReference>
<comment type="caution">
    <text evidence="17">The sequence shown here is derived from an EMBL/GenBank/DDBJ whole genome shotgun (WGS) entry which is preliminary data.</text>
</comment>
<evidence type="ECO:0000313" key="18">
    <source>
        <dbReference type="Proteomes" id="UP000239663"/>
    </source>
</evidence>
<evidence type="ECO:0000256" key="6">
    <source>
        <dbReference type="ARBA" id="ARBA00022679"/>
    </source>
</evidence>
<dbReference type="Pfam" id="PF00672">
    <property type="entry name" value="HAMP"/>
    <property type="match status" value="1"/>
</dbReference>
<organism evidence="17 18">
    <name type="scientific">Pradoshia eiseniae</name>
    <dbReference type="NCBI Taxonomy" id="2064768"/>
    <lineage>
        <taxon>Bacteria</taxon>
        <taxon>Bacillati</taxon>
        <taxon>Bacillota</taxon>
        <taxon>Bacilli</taxon>
        <taxon>Bacillales</taxon>
        <taxon>Bacillaceae</taxon>
        <taxon>Pradoshia</taxon>
    </lineage>
</organism>
<keyword evidence="11 14" id="KW-1133">Transmembrane helix</keyword>
<feature type="domain" description="HAMP" evidence="16">
    <location>
        <begin position="173"/>
        <end position="227"/>
    </location>
</feature>
<evidence type="ECO:0000256" key="11">
    <source>
        <dbReference type="ARBA" id="ARBA00022989"/>
    </source>
</evidence>
<evidence type="ECO:0000256" key="1">
    <source>
        <dbReference type="ARBA" id="ARBA00000085"/>
    </source>
</evidence>
<keyword evidence="4" id="KW-1003">Cell membrane</keyword>
<protein>
    <recommendedName>
        <fullName evidence="3">histidine kinase</fullName>
        <ecNumber evidence="3">2.7.13.3</ecNumber>
    </recommendedName>
</protein>
<dbReference type="Gene3D" id="6.10.340.10">
    <property type="match status" value="1"/>
</dbReference>
<dbReference type="CDD" id="cd06225">
    <property type="entry name" value="HAMP"/>
    <property type="match status" value="1"/>
</dbReference>
<dbReference type="FunFam" id="1.10.287.130:FF:000001">
    <property type="entry name" value="Two-component sensor histidine kinase"/>
    <property type="match status" value="1"/>
</dbReference>
<accession>A0A2S7MXT1</accession>
<evidence type="ECO:0000256" key="7">
    <source>
        <dbReference type="ARBA" id="ARBA00022692"/>
    </source>
</evidence>
<dbReference type="Gene3D" id="3.30.565.10">
    <property type="entry name" value="Histidine kinase-like ATPase, C-terminal domain"/>
    <property type="match status" value="1"/>
</dbReference>
<feature type="domain" description="Histidine kinase" evidence="15">
    <location>
        <begin position="235"/>
        <end position="452"/>
    </location>
</feature>
<dbReference type="EC" id="2.7.13.3" evidence="3"/>
<comment type="subcellular location">
    <subcellularLocation>
        <location evidence="2">Cell membrane</location>
        <topology evidence="2">Multi-pass membrane protein</topology>
    </subcellularLocation>
</comment>
<dbReference type="Proteomes" id="UP000239663">
    <property type="component" value="Unassembled WGS sequence"/>
</dbReference>